<dbReference type="InterPro" id="IPR018062">
    <property type="entry name" value="HTH_AraC-typ_CS"/>
</dbReference>
<reference evidence="5 6" key="1">
    <citation type="submission" date="2019-08" db="EMBL/GenBank/DDBJ databases">
        <title>In-depth cultivation of the pig gut microbiome towards novel bacterial diversity and tailored functional studies.</title>
        <authorList>
            <person name="Wylensek D."/>
            <person name="Hitch T.C.A."/>
            <person name="Clavel T."/>
        </authorList>
    </citation>
    <scope>NUCLEOTIDE SEQUENCE [LARGE SCALE GENOMIC DNA]</scope>
    <source>
        <strain evidence="5 6">BBE-744-WT-12</strain>
    </source>
</reference>
<evidence type="ECO:0000313" key="5">
    <source>
        <dbReference type="EMBL" id="MST97716.1"/>
    </source>
</evidence>
<keyword evidence="2" id="KW-0238">DNA-binding</keyword>
<proteinExistence type="predicted"/>
<comment type="caution">
    <text evidence="5">The sequence shown here is derived from an EMBL/GenBank/DDBJ whole genome shotgun (WGS) entry which is preliminary data.</text>
</comment>
<evidence type="ECO:0000259" key="4">
    <source>
        <dbReference type="PROSITE" id="PS01124"/>
    </source>
</evidence>
<dbReference type="Gene3D" id="1.10.10.60">
    <property type="entry name" value="Homeodomain-like"/>
    <property type="match status" value="2"/>
</dbReference>
<evidence type="ECO:0000256" key="1">
    <source>
        <dbReference type="ARBA" id="ARBA00023015"/>
    </source>
</evidence>
<dbReference type="InterPro" id="IPR009057">
    <property type="entry name" value="Homeodomain-like_sf"/>
</dbReference>
<dbReference type="InterPro" id="IPR018060">
    <property type="entry name" value="HTH_AraC"/>
</dbReference>
<evidence type="ECO:0000256" key="3">
    <source>
        <dbReference type="ARBA" id="ARBA00023163"/>
    </source>
</evidence>
<dbReference type="Proteomes" id="UP000435649">
    <property type="component" value="Unassembled WGS sequence"/>
</dbReference>
<sequence length="284" mass="31981">MKASYEKIISVAVPISSSVILDGGIGWYHFHPELELSLVEAGRGVRCVGSSIENYAPLDLTLVGGMVPHSYAAVEQQEISDLKIRNIKFLPDFAGPEFFRQPVFVEIQQLLDDSSAGVVFPAKSVRELIPLFDRFFEADQVGQVFCLCNILDFLSRIPRRKLSSEASVAESDERSRQVLHYIHDNIASPEKLSLARMAKVAHLSPGAFSSYFSKQFSRRYLSYVNELRVNIASNKLNNQRLPITEIAFSVGFENLSNFNRQFLRYKGCTPTEYRAKLKTITTTS</sequence>
<evidence type="ECO:0000313" key="6">
    <source>
        <dbReference type="Proteomes" id="UP000435649"/>
    </source>
</evidence>
<dbReference type="AlphaFoldDB" id="A0A844G2X0"/>
<dbReference type="PROSITE" id="PS00041">
    <property type="entry name" value="HTH_ARAC_FAMILY_1"/>
    <property type="match status" value="1"/>
</dbReference>
<dbReference type="GO" id="GO:0043565">
    <property type="term" value="F:sequence-specific DNA binding"/>
    <property type="evidence" value="ECO:0007669"/>
    <property type="project" value="InterPro"/>
</dbReference>
<dbReference type="PANTHER" id="PTHR43280:SF27">
    <property type="entry name" value="TRANSCRIPTIONAL REGULATOR MTLR"/>
    <property type="match status" value="1"/>
</dbReference>
<accession>A0A844G2X0</accession>
<dbReference type="Pfam" id="PF12833">
    <property type="entry name" value="HTH_18"/>
    <property type="match status" value="1"/>
</dbReference>
<keyword evidence="6" id="KW-1185">Reference proteome</keyword>
<keyword evidence="1" id="KW-0805">Transcription regulation</keyword>
<dbReference type="GO" id="GO:0003700">
    <property type="term" value="F:DNA-binding transcription factor activity"/>
    <property type="evidence" value="ECO:0007669"/>
    <property type="project" value="InterPro"/>
</dbReference>
<dbReference type="InterPro" id="IPR037923">
    <property type="entry name" value="HTH-like"/>
</dbReference>
<dbReference type="SUPFAM" id="SSF51215">
    <property type="entry name" value="Regulatory protein AraC"/>
    <property type="match status" value="1"/>
</dbReference>
<dbReference type="PRINTS" id="PR00032">
    <property type="entry name" value="HTHARAC"/>
</dbReference>
<evidence type="ECO:0000256" key="2">
    <source>
        <dbReference type="ARBA" id="ARBA00023125"/>
    </source>
</evidence>
<dbReference type="EMBL" id="VUNS01000012">
    <property type="protein sequence ID" value="MST97716.1"/>
    <property type="molecule type" value="Genomic_DNA"/>
</dbReference>
<dbReference type="PROSITE" id="PS01124">
    <property type="entry name" value="HTH_ARAC_FAMILY_2"/>
    <property type="match status" value="1"/>
</dbReference>
<organism evidence="5 6">
    <name type="scientific">Victivallis lenta</name>
    <dbReference type="NCBI Taxonomy" id="2606640"/>
    <lineage>
        <taxon>Bacteria</taxon>
        <taxon>Pseudomonadati</taxon>
        <taxon>Lentisphaerota</taxon>
        <taxon>Lentisphaeria</taxon>
        <taxon>Victivallales</taxon>
        <taxon>Victivallaceae</taxon>
        <taxon>Victivallis</taxon>
    </lineage>
</organism>
<dbReference type="InterPro" id="IPR020449">
    <property type="entry name" value="Tscrpt_reg_AraC-type_HTH"/>
</dbReference>
<keyword evidence="3" id="KW-0804">Transcription</keyword>
<dbReference type="PANTHER" id="PTHR43280">
    <property type="entry name" value="ARAC-FAMILY TRANSCRIPTIONAL REGULATOR"/>
    <property type="match status" value="1"/>
</dbReference>
<dbReference type="SUPFAM" id="SSF46689">
    <property type="entry name" value="Homeodomain-like"/>
    <property type="match status" value="1"/>
</dbReference>
<name>A0A844G2X0_9BACT</name>
<dbReference type="RefSeq" id="WP_154418764.1">
    <property type="nucleotide sequence ID" value="NZ_VUNS01000012.1"/>
</dbReference>
<feature type="domain" description="HTH araC/xylS-type" evidence="4">
    <location>
        <begin position="176"/>
        <end position="276"/>
    </location>
</feature>
<dbReference type="SMART" id="SM00342">
    <property type="entry name" value="HTH_ARAC"/>
    <property type="match status" value="1"/>
</dbReference>
<protein>
    <submittedName>
        <fullName evidence="5">AraC family transcriptional regulator</fullName>
    </submittedName>
</protein>
<gene>
    <name evidence="5" type="ORF">FYJ85_11770</name>
</gene>